<evidence type="ECO:0000256" key="1">
    <source>
        <dbReference type="ARBA" id="ARBA00023125"/>
    </source>
</evidence>
<dbReference type="CDD" id="cd01107">
    <property type="entry name" value="HTH_BmrR"/>
    <property type="match status" value="1"/>
</dbReference>
<dbReference type="SUPFAM" id="SSF55136">
    <property type="entry name" value="Probable bacterial effector-binding domain"/>
    <property type="match status" value="1"/>
</dbReference>
<reference evidence="3 5" key="2">
    <citation type="submission" date="2015-12" db="EMBL/GenBank/DDBJ databases">
        <authorList>
            <person name="Lauer A."/>
            <person name="Humrighouse B."/>
            <person name="Loparev V."/>
            <person name="Shewmaker P.L."/>
            <person name="Whitney A.M."/>
            <person name="McLaughlin R.W."/>
        </authorList>
    </citation>
    <scope>NUCLEOTIDE SEQUENCE [LARGE SCALE GENOMIC DNA]</scope>
    <source>
        <strain evidence="3 5">LMG 23085</strain>
    </source>
</reference>
<evidence type="ECO:0000259" key="2">
    <source>
        <dbReference type="PROSITE" id="PS50937"/>
    </source>
</evidence>
<name>A0A0S3KFU9_9ENTE</name>
<dbReference type="PANTHER" id="PTHR30204">
    <property type="entry name" value="REDOX-CYCLING DRUG-SENSING TRANSCRIPTIONAL ACTIVATOR SOXR"/>
    <property type="match status" value="1"/>
</dbReference>
<dbReference type="Pfam" id="PF13411">
    <property type="entry name" value="MerR_1"/>
    <property type="match status" value="1"/>
</dbReference>
<keyword evidence="1" id="KW-0238">DNA-binding</keyword>
<dbReference type="SUPFAM" id="SSF46955">
    <property type="entry name" value="Putative DNA-binding domain"/>
    <property type="match status" value="1"/>
</dbReference>
<protein>
    <submittedName>
        <fullName evidence="3">MerR family transcriptional regulator</fullName>
    </submittedName>
</protein>
<accession>A0A0S3KFU9</accession>
<dbReference type="Proteomes" id="UP000183039">
    <property type="component" value="Unassembled WGS sequence"/>
</dbReference>
<dbReference type="InterPro" id="IPR047057">
    <property type="entry name" value="MerR_fam"/>
</dbReference>
<dbReference type="InterPro" id="IPR010499">
    <property type="entry name" value="AraC_E-bd"/>
</dbReference>
<evidence type="ECO:0000313" key="6">
    <source>
        <dbReference type="Proteomes" id="UP000183039"/>
    </source>
</evidence>
<dbReference type="KEGG" id="ess:ATZ33_17750"/>
<evidence type="ECO:0000313" key="3">
    <source>
        <dbReference type="EMBL" id="ALS03151.1"/>
    </source>
</evidence>
<reference evidence="4 6" key="1">
    <citation type="submission" date="2014-12" db="EMBL/GenBank/DDBJ databases">
        <title>Draft genome sequences of 29 type strains of Enterococci.</title>
        <authorList>
            <person name="Zhong Z."/>
            <person name="Sun Z."/>
            <person name="Liu W."/>
            <person name="Zhang W."/>
            <person name="Zhang H."/>
        </authorList>
    </citation>
    <scope>NUCLEOTIDE SEQUENCE [LARGE SCALE GENOMIC DNA]</scope>
    <source>
        <strain evidence="4 6">DSM 22801</strain>
    </source>
</reference>
<dbReference type="InterPro" id="IPR029442">
    <property type="entry name" value="GyrI-like"/>
</dbReference>
<dbReference type="GO" id="GO:0003677">
    <property type="term" value="F:DNA binding"/>
    <property type="evidence" value="ECO:0007669"/>
    <property type="project" value="UniProtKB-KW"/>
</dbReference>
<gene>
    <name evidence="3" type="ORF">ATZ33_17750</name>
    <name evidence="4" type="ORF">RV15_GL002239</name>
</gene>
<feature type="domain" description="HTH merR-type" evidence="2">
    <location>
        <begin position="1"/>
        <end position="71"/>
    </location>
</feature>
<dbReference type="InterPro" id="IPR011256">
    <property type="entry name" value="Reg_factor_effector_dom_sf"/>
</dbReference>
<dbReference type="SMART" id="SM00422">
    <property type="entry name" value="HTH_MERR"/>
    <property type="match status" value="1"/>
</dbReference>
<dbReference type="PROSITE" id="PS50937">
    <property type="entry name" value="HTH_MERR_2"/>
    <property type="match status" value="1"/>
</dbReference>
<dbReference type="OrthoDB" id="9773308at2"/>
<dbReference type="Gene3D" id="1.10.1660.10">
    <property type="match status" value="1"/>
</dbReference>
<evidence type="ECO:0000313" key="5">
    <source>
        <dbReference type="Proteomes" id="UP000065511"/>
    </source>
</evidence>
<dbReference type="GO" id="GO:0003700">
    <property type="term" value="F:DNA-binding transcription factor activity"/>
    <property type="evidence" value="ECO:0007669"/>
    <property type="project" value="InterPro"/>
</dbReference>
<dbReference type="EMBL" id="CP013614">
    <property type="protein sequence ID" value="ALS03151.1"/>
    <property type="molecule type" value="Genomic_DNA"/>
</dbReference>
<dbReference type="Proteomes" id="UP000065511">
    <property type="component" value="Chromosome"/>
</dbReference>
<dbReference type="Gene3D" id="3.20.80.10">
    <property type="entry name" value="Regulatory factor, effector binding domain"/>
    <property type="match status" value="1"/>
</dbReference>
<dbReference type="PROSITE" id="PS00552">
    <property type="entry name" value="HTH_MERR_1"/>
    <property type="match status" value="1"/>
</dbReference>
<evidence type="ECO:0000313" key="4">
    <source>
        <dbReference type="EMBL" id="OJG93105.1"/>
    </source>
</evidence>
<dbReference type="InterPro" id="IPR009061">
    <property type="entry name" value="DNA-bd_dom_put_sf"/>
</dbReference>
<dbReference type="RefSeq" id="WP_071876654.1">
    <property type="nucleotide sequence ID" value="NZ_JXLC01000003.1"/>
</dbReference>
<dbReference type="SMART" id="SM00871">
    <property type="entry name" value="AraC_E_bind"/>
    <property type="match status" value="1"/>
</dbReference>
<dbReference type="AlphaFoldDB" id="A0A0S3KFU9"/>
<proteinExistence type="predicted"/>
<organism evidence="4 6">
    <name type="scientific">Enterococcus silesiacus</name>
    <dbReference type="NCBI Taxonomy" id="332949"/>
    <lineage>
        <taxon>Bacteria</taxon>
        <taxon>Bacillati</taxon>
        <taxon>Bacillota</taxon>
        <taxon>Bacilli</taxon>
        <taxon>Lactobacillales</taxon>
        <taxon>Enterococcaceae</taxon>
        <taxon>Enterococcus</taxon>
    </lineage>
</organism>
<dbReference type="Pfam" id="PF06445">
    <property type="entry name" value="GyrI-like"/>
    <property type="match status" value="1"/>
</dbReference>
<dbReference type="PANTHER" id="PTHR30204:SF97">
    <property type="entry name" value="MERR FAMILY REGULATORY PROTEIN"/>
    <property type="match status" value="1"/>
</dbReference>
<dbReference type="InterPro" id="IPR000551">
    <property type="entry name" value="MerR-type_HTH_dom"/>
</dbReference>
<keyword evidence="5" id="KW-1185">Reference proteome</keyword>
<dbReference type="EMBL" id="JXLC01000003">
    <property type="protein sequence ID" value="OJG93105.1"/>
    <property type="molecule type" value="Genomic_DNA"/>
</dbReference>
<sequence>MLSIGDFSKVSQVSPKTLRYYDEINLLKPNFIDAQSGYRYYDVRQLETILLIKRLKEYTFSLDEIKQVLESEQDQALLQLTINKKKAEISQKMHNYSLLLKRITDDLTTLEGGNKLMSYLNEIEVKLAEVPEMNILYLRKQMNINEYGKYIGELFGRLTVEKFTPTGAPLTIYHSPDFNPENSDMELAVPIAEQNEQTRIFPATLCAMSTYTGPYTELSSVYSKILKWIEEQGYTMNGAPFEIYQTDPNTTDPEKNVVEIYFPVTL</sequence>